<keyword evidence="7" id="KW-0732">Signal</keyword>
<feature type="transmembrane region" description="Helical" evidence="6">
    <location>
        <begin position="1243"/>
        <end position="1262"/>
    </location>
</feature>
<accession>A0ABR1FX93</accession>
<feature type="compositionally biased region" description="Low complexity" evidence="5">
    <location>
        <begin position="207"/>
        <end position="231"/>
    </location>
</feature>
<keyword evidence="3 6" id="KW-1133">Transmembrane helix</keyword>
<dbReference type="InterPro" id="IPR049452">
    <property type="entry name" value="Anoctamin_TM"/>
</dbReference>
<name>A0ABR1FX93_AURAN</name>
<dbReference type="EMBL" id="JBBJCI010000210">
    <property type="protein sequence ID" value="KAK7240587.1"/>
    <property type="molecule type" value="Genomic_DNA"/>
</dbReference>
<proteinExistence type="predicted"/>
<comment type="subcellular location">
    <subcellularLocation>
        <location evidence="1">Membrane</location>
        <topology evidence="1">Multi-pass membrane protein</topology>
    </subcellularLocation>
</comment>
<feature type="compositionally biased region" description="Basic residues" evidence="5">
    <location>
        <begin position="316"/>
        <end position="336"/>
    </location>
</feature>
<evidence type="ECO:0000256" key="3">
    <source>
        <dbReference type="ARBA" id="ARBA00022989"/>
    </source>
</evidence>
<keyword evidence="2 6" id="KW-0812">Transmembrane</keyword>
<dbReference type="Pfam" id="PF04547">
    <property type="entry name" value="Anoctamin"/>
    <property type="match status" value="1"/>
</dbReference>
<organism evidence="9 10">
    <name type="scientific">Aureococcus anophagefferens</name>
    <name type="common">Harmful bloom alga</name>
    <dbReference type="NCBI Taxonomy" id="44056"/>
    <lineage>
        <taxon>Eukaryota</taxon>
        <taxon>Sar</taxon>
        <taxon>Stramenopiles</taxon>
        <taxon>Ochrophyta</taxon>
        <taxon>Pelagophyceae</taxon>
        <taxon>Pelagomonadales</taxon>
        <taxon>Pelagomonadaceae</taxon>
        <taxon>Aureococcus</taxon>
    </lineage>
</organism>
<dbReference type="InterPro" id="IPR007632">
    <property type="entry name" value="Anoctamin"/>
</dbReference>
<feature type="transmembrane region" description="Helical" evidence="6">
    <location>
        <begin position="982"/>
        <end position="1006"/>
    </location>
</feature>
<feature type="chain" id="PRO_5046301723" description="Anoctamin transmembrane domain-containing protein" evidence="7">
    <location>
        <begin position="20"/>
        <end position="1441"/>
    </location>
</feature>
<evidence type="ECO:0000256" key="6">
    <source>
        <dbReference type="SAM" id="Phobius"/>
    </source>
</evidence>
<feature type="compositionally biased region" description="Basic and acidic residues" evidence="5">
    <location>
        <begin position="489"/>
        <end position="498"/>
    </location>
</feature>
<feature type="compositionally biased region" description="Low complexity" evidence="5">
    <location>
        <begin position="295"/>
        <end position="306"/>
    </location>
</feature>
<feature type="region of interest" description="Disordered" evidence="5">
    <location>
        <begin position="295"/>
        <end position="354"/>
    </location>
</feature>
<protein>
    <recommendedName>
        <fullName evidence="8">Anoctamin transmembrane domain-containing protein</fullName>
    </recommendedName>
</protein>
<feature type="compositionally biased region" description="Low complexity" evidence="5">
    <location>
        <begin position="239"/>
        <end position="252"/>
    </location>
</feature>
<dbReference type="PANTHER" id="PTHR12308:SF73">
    <property type="entry name" value="ANOCTAMIN"/>
    <property type="match status" value="1"/>
</dbReference>
<evidence type="ECO:0000256" key="4">
    <source>
        <dbReference type="ARBA" id="ARBA00023136"/>
    </source>
</evidence>
<keyword evidence="4 6" id="KW-0472">Membrane</keyword>
<evidence type="ECO:0000256" key="7">
    <source>
        <dbReference type="SAM" id="SignalP"/>
    </source>
</evidence>
<dbReference type="Proteomes" id="UP001363151">
    <property type="component" value="Unassembled WGS sequence"/>
</dbReference>
<reference evidence="9 10" key="1">
    <citation type="submission" date="2024-03" db="EMBL/GenBank/DDBJ databases">
        <title>Aureococcus anophagefferens CCMP1851 and Kratosvirus quantuckense: Draft genome of a second virus-susceptible host strain in the model system.</title>
        <authorList>
            <person name="Chase E."/>
            <person name="Truchon A.R."/>
            <person name="Schepens W."/>
            <person name="Wilhelm S.W."/>
        </authorList>
    </citation>
    <scope>NUCLEOTIDE SEQUENCE [LARGE SCALE GENOMIC DNA]</scope>
    <source>
        <strain evidence="9 10">CCMP1851</strain>
    </source>
</reference>
<comment type="caution">
    <text evidence="9">The sequence shown here is derived from an EMBL/GenBank/DDBJ whole genome shotgun (WGS) entry which is preliminary data.</text>
</comment>
<feature type="transmembrane region" description="Helical" evidence="6">
    <location>
        <begin position="1069"/>
        <end position="1090"/>
    </location>
</feature>
<feature type="transmembrane region" description="Helical" evidence="6">
    <location>
        <begin position="885"/>
        <end position="905"/>
    </location>
</feature>
<evidence type="ECO:0000313" key="10">
    <source>
        <dbReference type="Proteomes" id="UP001363151"/>
    </source>
</evidence>
<feature type="region of interest" description="Disordered" evidence="5">
    <location>
        <begin position="555"/>
        <end position="577"/>
    </location>
</feature>
<feature type="region of interest" description="Disordered" evidence="5">
    <location>
        <begin position="190"/>
        <end position="252"/>
    </location>
</feature>
<evidence type="ECO:0000313" key="9">
    <source>
        <dbReference type="EMBL" id="KAK7240587.1"/>
    </source>
</evidence>
<feature type="region of interest" description="Disordered" evidence="5">
    <location>
        <begin position="596"/>
        <end position="617"/>
    </location>
</feature>
<feature type="region of interest" description="Disordered" evidence="5">
    <location>
        <begin position="489"/>
        <end position="535"/>
    </location>
</feature>
<evidence type="ECO:0000259" key="8">
    <source>
        <dbReference type="Pfam" id="PF04547"/>
    </source>
</evidence>
<gene>
    <name evidence="9" type="ORF">SO694_00057166</name>
</gene>
<sequence length="1441" mass="156844">MRALLCAALLVAAADDVATKKRLVIKRATKRKPPCSARVEEHCLATGGSFRGTYARSRPRGTHHVRAFRLGAAPPRDPPRNPYFAPDGRAPLSPAAAAACRARPPTGRVVGRATRCFGLPALLEGRGVAPVASDAATAPSPASVDLLRVSDCANTSHLWRVSFYVTLVAEASRDAVVWALGMPARALARARPTGRTRSSCAGRRSFRATTTSRCGRTSSTTPAAAPAARSSARARERAPGTTRGRAREAAAAVPGGVGVVVRVADAGGGLDGPRPAFARERAAARGGDARRAARRCASAGAATRAAADVERGPVPRARRARGRPGRRARARGRARRSSSSSTSAPPTPSTRARDGSLLALARSVVAELAAGLAGVRVRFVFASLTCALGLRRANFRTGKSLETLSIARRLARELPDNATGEALDLTNVTAARQPGRSPCTVAQSAASELPWCDLCGGGDSSGPERVYAKSSQAPADIDDAPVVMADNTRADSGERVELEPMSADVGSQAGSPQGKDLGDHPGFHDAVGGSDFEEKDDAAGASGFLGCVGLQAPAAAPPPPLGGEFDAAGQEPDAPKKRAQTYGKWDCCFVLAVPDADEPPPGDVEAPPPLKPAASEPEVVTNAVKRLSQGLTQLAGEELKGLLKKPRTELTLEALLKKLTQSGLQHYAYKSVQGDEIYVKVRASLQRLQQHAESMGASYQLDEVEIGAAKEGELPNFKGSYLGRVKIERKVTAGFPALGIKPIHIGNECRGKKMCRWRPYEHIHAKYDTHPDLVDLYAVPPSEEKTKWPFNSMMRTKLIWDILHSRVEDGGCGLDINSLTFHDDILAFLTLHDAAERNALYAAFIQQPWSSFVHPPYTHLPLAQYKNYFGEMHGMRMAFTAHITSAYYILAAVGFAILVETLVAGTEATKAVISYTFFLVIWSIVVSEKWKTRQCALSVTWGTRGFEENEKPRPQYTGYMVASPITGKPEVFFPPHERKPSIVANVFVVLFMILLNLAFLGVVFYLKAARPGFLGSIDFQLFSYFVSFVNAFGIQFFYFLFKAVAVQLNDRENWRTETQYHDYLTSKMFYFYIVNYYAPLYYLTFIQYYANPFTTNQKARGEDSGYDTVAEQVFGELRTTVIVILGVALVSQNASRVLMPLLKEYWQKSSEGGIDTEMSVPELQYVLFEYDEVLDTTYDYMLITMQYGYVILFSAAFPGAPVSVWNSNLQPDFNMRTDTYAFLTLYRRIMPNAVEDIGVFQDFFGYLNVAGVITNVAIAIYVTSSFNNGHGYTHHERDTIFIALVMAFFSVMGAIKIFLLGGAARRVHLQMGRQQFINEKIIEKIADLHAVHGLEKEGEKLGKLEKLEVEKLETTFSKNKPKTDTAFGSGGGFWALAARHLNDVQPSTGRVSRQRSTDLPSAVMTVTRLLIMTAAPRPSSQRTGESMAASARTTAHFFATS</sequence>
<feature type="signal peptide" evidence="7">
    <location>
        <begin position="1"/>
        <end position="19"/>
    </location>
</feature>
<feature type="transmembrane region" description="Helical" evidence="6">
    <location>
        <begin position="1021"/>
        <end position="1041"/>
    </location>
</feature>
<evidence type="ECO:0000256" key="2">
    <source>
        <dbReference type="ARBA" id="ARBA00022692"/>
    </source>
</evidence>
<evidence type="ECO:0000256" key="5">
    <source>
        <dbReference type="SAM" id="MobiDB-lite"/>
    </source>
</evidence>
<feature type="domain" description="Anoctamin transmembrane" evidence="8">
    <location>
        <begin position="866"/>
        <end position="1292"/>
    </location>
</feature>
<evidence type="ECO:0000256" key="1">
    <source>
        <dbReference type="ARBA" id="ARBA00004141"/>
    </source>
</evidence>
<dbReference type="PANTHER" id="PTHR12308">
    <property type="entry name" value="ANOCTAMIN"/>
    <property type="match status" value="1"/>
</dbReference>
<feature type="transmembrane region" description="Helical" evidence="6">
    <location>
        <begin position="1282"/>
        <end position="1304"/>
    </location>
</feature>
<feature type="transmembrane region" description="Helical" evidence="6">
    <location>
        <begin position="1187"/>
        <end position="1206"/>
    </location>
</feature>
<feature type="compositionally biased region" description="Pro residues" evidence="5">
    <location>
        <begin position="601"/>
        <end position="611"/>
    </location>
</feature>
<keyword evidence="10" id="KW-1185">Reference proteome</keyword>